<dbReference type="RefSeq" id="WP_207681709.1">
    <property type="nucleotide sequence ID" value="NZ_CP061800.1"/>
</dbReference>
<dbReference type="EMBL" id="CP061800">
    <property type="protein sequence ID" value="QTA85809.1"/>
    <property type="molecule type" value="Genomic_DNA"/>
</dbReference>
<dbReference type="GO" id="GO:0003676">
    <property type="term" value="F:nucleic acid binding"/>
    <property type="evidence" value="ECO:0007669"/>
    <property type="project" value="InterPro"/>
</dbReference>
<organism evidence="1 2">
    <name type="scientific">Desulfonema magnum</name>
    <dbReference type="NCBI Taxonomy" id="45655"/>
    <lineage>
        <taxon>Bacteria</taxon>
        <taxon>Pseudomonadati</taxon>
        <taxon>Thermodesulfobacteriota</taxon>
        <taxon>Desulfobacteria</taxon>
        <taxon>Desulfobacterales</taxon>
        <taxon>Desulfococcaceae</taxon>
        <taxon>Desulfonema</taxon>
    </lineage>
</organism>
<dbReference type="InterPro" id="IPR014919">
    <property type="entry name" value="XisH"/>
</dbReference>
<proteinExistence type="predicted"/>
<protein>
    <submittedName>
        <fullName evidence="1">XisH protein domain-conaining protein</fullName>
    </submittedName>
</protein>
<reference evidence="1" key="1">
    <citation type="journal article" date="2021" name="Microb. Physiol.">
        <title>Proteogenomic Insights into the Physiology of Marine, Sulfate-Reducing, Filamentous Desulfonema limicola and Desulfonema magnum.</title>
        <authorList>
            <person name="Schnaars V."/>
            <person name="Wohlbrand L."/>
            <person name="Scheve S."/>
            <person name="Hinrichs C."/>
            <person name="Reinhardt R."/>
            <person name="Rabus R."/>
        </authorList>
    </citation>
    <scope>NUCLEOTIDE SEQUENCE</scope>
    <source>
        <strain evidence="1">4be13</strain>
    </source>
</reference>
<dbReference type="Proteomes" id="UP000663722">
    <property type="component" value="Chromosome"/>
</dbReference>
<name>A0A975BIM3_9BACT</name>
<dbReference type="Pfam" id="PF08814">
    <property type="entry name" value="XisH"/>
    <property type="match status" value="1"/>
</dbReference>
<dbReference type="InterPro" id="IPR011856">
    <property type="entry name" value="tRNA_endonuc-like_dom_sf"/>
</dbReference>
<dbReference type="CDD" id="cd22366">
    <property type="entry name" value="XisH-like"/>
    <property type="match status" value="1"/>
</dbReference>
<keyword evidence="2" id="KW-1185">Reference proteome</keyword>
<dbReference type="InterPro" id="IPR011335">
    <property type="entry name" value="Restrct_endonuc-II-like"/>
</dbReference>
<dbReference type="AlphaFoldDB" id="A0A975BIM3"/>
<sequence length="138" mass="16153">MTAKDIFHDVVRNALEKEEWIITDDPLFIRSLGIEFYIDLAAEKIIGAEKEGQKIAVEIKSFIAASAISEFHRALGQYMNYRLALQNQEPDRVLYLAVPKDTYETFFKIQFVQSAVREYRMEIAVYDPEKEEIVKWEI</sequence>
<evidence type="ECO:0000313" key="1">
    <source>
        <dbReference type="EMBL" id="QTA85809.1"/>
    </source>
</evidence>
<gene>
    <name evidence="1" type="ORF">dnm_018240</name>
</gene>
<accession>A0A975BIM3</accession>
<evidence type="ECO:0000313" key="2">
    <source>
        <dbReference type="Proteomes" id="UP000663722"/>
    </source>
</evidence>
<dbReference type="KEGG" id="dmm:dnm_018240"/>
<dbReference type="SUPFAM" id="SSF52980">
    <property type="entry name" value="Restriction endonuclease-like"/>
    <property type="match status" value="1"/>
</dbReference>
<dbReference type="Gene3D" id="3.40.1350.10">
    <property type="match status" value="1"/>
</dbReference>